<dbReference type="InterPro" id="IPR044099">
    <property type="entry name" value="Dcp2_NUDIX"/>
</dbReference>
<name>A0A167FPV8_9ASCO</name>
<dbReference type="GO" id="GO:0003723">
    <property type="term" value="F:RNA binding"/>
    <property type="evidence" value="ECO:0007669"/>
    <property type="project" value="UniProtKB-KW"/>
</dbReference>
<dbReference type="Gene3D" id="3.90.79.10">
    <property type="entry name" value="Nucleoside Triphosphate Pyrophosphohydrolase"/>
    <property type="match status" value="1"/>
</dbReference>
<dbReference type="GO" id="GO:0046872">
    <property type="term" value="F:metal ion binding"/>
    <property type="evidence" value="ECO:0007669"/>
    <property type="project" value="UniProtKB-KW"/>
</dbReference>
<feature type="domain" description="Nudix hydrolase" evidence="10">
    <location>
        <begin position="1"/>
        <end position="121"/>
    </location>
</feature>
<evidence type="ECO:0000256" key="1">
    <source>
        <dbReference type="ARBA" id="ARBA00001936"/>
    </source>
</evidence>
<evidence type="ECO:0000256" key="5">
    <source>
        <dbReference type="ARBA" id="ARBA00022723"/>
    </source>
</evidence>
<dbReference type="PROSITE" id="PS00893">
    <property type="entry name" value="NUDIX_BOX"/>
    <property type="match status" value="1"/>
</dbReference>
<evidence type="ECO:0000256" key="8">
    <source>
        <dbReference type="ARBA" id="ARBA00023211"/>
    </source>
</evidence>
<dbReference type="CDD" id="cd03672">
    <property type="entry name" value="NUDIX_Dcp2p_Nudt20"/>
    <property type="match status" value="1"/>
</dbReference>
<dbReference type="Pfam" id="PF00293">
    <property type="entry name" value="NUDIX"/>
    <property type="match status" value="1"/>
</dbReference>
<evidence type="ECO:0000256" key="9">
    <source>
        <dbReference type="SAM" id="MobiDB-lite"/>
    </source>
</evidence>
<comment type="cofactor">
    <cofactor evidence="1">
        <name>Mn(2+)</name>
        <dbReference type="ChEBI" id="CHEBI:29035"/>
    </cofactor>
</comment>
<evidence type="ECO:0000313" key="12">
    <source>
        <dbReference type="Proteomes" id="UP000189580"/>
    </source>
</evidence>
<evidence type="ECO:0000259" key="10">
    <source>
        <dbReference type="PROSITE" id="PS51462"/>
    </source>
</evidence>
<dbReference type="EMBL" id="CP014503">
    <property type="protein sequence ID" value="ANB15549.1"/>
    <property type="molecule type" value="Genomic_DNA"/>
</dbReference>
<dbReference type="GO" id="GO:0000932">
    <property type="term" value="C:P-body"/>
    <property type="evidence" value="ECO:0007669"/>
    <property type="project" value="TreeGrafter"/>
</dbReference>
<keyword evidence="6" id="KW-0378">Hydrolase</keyword>
<comment type="similarity">
    <text evidence="3">Belongs to the Nudix hydrolase family. DCP2 subfamily.</text>
</comment>
<feature type="region of interest" description="Disordered" evidence="9">
    <location>
        <begin position="110"/>
        <end position="154"/>
    </location>
</feature>
<dbReference type="KEGG" id="slb:AWJ20_3177"/>
<dbReference type="InterPro" id="IPR015797">
    <property type="entry name" value="NUDIX_hydrolase-like_dom_sf"/>
</dbReference>
<dbReference type="AlphaFoldDB" id="A0A167FPV8"/>
<keyword evidence="12" id="KW-1185">Reference proteome</keyword>
<keyword evidence="4" id="KW-0963">Cytoplasm</keyword>
<evidence type="ECO:0000313" key="11">
    <source>
        <dbReference type="EMBL" id="ANB15549.1"/>
    </source>
</evidence>
<keyword evidence="5" id="KW-0479">Metal-binding</keyword>
<dbReference type="GeneID" id="30035170"/>
<keyword evidence="7" id="KW-0694">RNA-binding</keyword>
<dbReference type="GO" id="GO:0000290">
    <property type="term" value="P:deadenylation-dependent decapping of nuclear-transcribed mRNA"/>
    <property type="evidence" value="ECO:0007669"/>
    <property type="project" value="InterPro"/>
</dbReference>
<dbReference type="InterPro" id="IPR020084">
    <property type="entry name" value="NUDIX_hydrolase_CS"/>
</dbReference>
<dbReference type="GO" id="GO:0140933">
    <property type="term" value="F:5'-(N(7)-methylguanosine 5'-triphospho)-[mRNA] hydrolase activity"/>
    <property type="evidence" value="ECO:0007669"/>
    <property type="project" value="InterPro"/>
</dbReference>
<keyword evidence="8" id="KW-0464">Manganese</keyword>
<evidence type="ECO:0000256" key="7">
    <source>
        <dbReference type="ARBA" id="ARBA00022884"/>
    </source>
</evidence>
<dbReference type="PROSITE" id="PS51462">
    <property type="entry name" value="NUDIX"/>
    <property type="match status" value="1"/>
</dbReference>
<evidence type="ECO:0000256" key="4">
    <source>
        <dbReference type="ARBA" id="ARBA00022490"/>
    </source>
</evidence>
<dbReference type="GO" id="GO:0000184">
    <property type="term" value="P:nuclear-transcribed mRNA catabolic process, nonsense-mediated decay"/>
    <property type="evidence" value="ECO:0007669"/>
    <property type="project" value="InterPro"/>
</dbReference>
<dbReference type="RefSeq" id="XP_018738026.1">
    <property type="nucleotide sequence ID" value="XM_018880181.1"/>
</dbReference>
<reference evidence="11 12" key="1">
    <citation type="submission" date="2016-02" db="EMBL/GenBank/DDBJ databases">
        <title>Complete genome sequence and transcriptome regulation of the pentose utilising yeast Sugiyamaella lignohabitans.</title>
        <authorList>
            <person name="Bellasio M."/>
            <person name="Peymann A."/>
            <person name="Valli M."/>
            <person name="Sipitzky M."/>
            <person name="Graf A."/>
            <person name="Sauer M."/>
            <person name="Marx H."/>
            <person name="Mattanovich D."/>
        </authorList>
    </citation>
    <scope>NUCLEOTIDE SEQUENCE [LARGE SCALE GENOMIC DNA]</scope>
    <source>
        <strain evidence="11 12">CBS 10342</strain>
    </source>
</reference>
<dbReference type="PANTHER" id="PTHR23114">
    <property type="entry name" value="M7GPPPN-MRNA HYDROLASE"/>
    <property type="match status" value="1"/>
</dbReference>
<accession>A0A167FPV8</accession>
<sequence>MTKALMVKGWRSDSPWGFPKGKINKDEPDELCAIREVYEEIGYDISPFLVSPDYVEVTIQQKSIRLYIVRGIPGNTHFMPRTRKEISVSFHGGRGLPPAAGAPPQTLVVPASQELAQTADGNDSSEARGATGSGAEPQPPEAEGNWVLTRHTEN</sequence>
<evidence type="ECO:0000256" key="3">
    <source>
        <dbReference type="ARBA" id="ARBA00005279"/>
    </source>
</evidence>
<dbReference type="OrthoDB" id="18996at2759"/>
<dbReference type="Proteomes" id="UP000189580">
    <property type="component" value="Chromosome b"/>
</dbReference>
<gene>
    <name evidence="11" type="primary">DCP2</name>
    <name evidence="11" type="ORF">AWJ20_3177</name>
</gene>
<evidence type="ECO:0000256" key="2">
    <source>
        <dbReference type="ARBA" id="ARBA00004496"/>
    </source>
</evidence>
<dbReference type="FunFam" id="3.90.79.10:FF:000003">
    <property type="entry name" value="M7GpppN-mRNA hydrolase isoform 2"/>
    <property type="match status" value="1"/>
</dbReference>
<dbReference type="InterPro" id="IPR000086">
    <property type="entry name" value="NUDIX_hydrolase_dom"/>
</dbReference>
<protein>
    <submittedName>
        <fullName evidence="11">Decapping enzyme complex catalytic subunit DCP1</fullName>
    </submittedName>
</protein>
<proteinExistence type="inferred from homology"/>
<organism evidence="11 12">
    <name type="scientific">Sugiyamaella lignohabitans</name>
    <dbReference type="NCBI Taxonomy" id="796027"/>
    <lineage>
        <taxon>Eukaryota</taxon>
        <taxon>Fungi</taxon>
        <taxon>Dikarya</taxon>
        <taxon>Ascomycota</taxon>
        <taxon>Saccharomycotina</taxon>
        <taxon>Dipodascomycetes</taxon>
        <taxon>Dipodascales</taxon>
        <taxon>Trichomonascaceae</taxon>
        <taxon>Sugiyamaella</taxon>
    </lineage>
</organism>
<dbReference type="SUPFAM" id="SSF55811">
    <property type="entry name" value="Nudix"/>
    <property type="match status" value="1"/>
</dbReference>
<comment type="subcellular location">
    <subcellularLocation>
        <location evidence="2">Cytoplasm</location>
    </subcellularLocation>
</comment>
<dbReference type="PANTHER" id="PTHR23114:SF17">
    <property type="entry name" value="M7GPPPN-MRNA HYDROLASE"/>
    <property type="match status" value="1"/>
</dbReference>
<evidence type="ECO:0000256" key="6">
    <source>
        <dbReference type="ARBA" id="ARBA00022801"/>
    </source>
</evidence>
<feature type="compositionally biased region" description="Polar residues" evidence="9">
    <location>
        <begin position="114"/>
        <end position="124"/>
    </location>
</feature>